<name>A0A545TEA2_9GAMM</name>
<evidence type="ECO:0008006" key="4">
    <source>
        <dbReference type="Google" id="ProtNLM"/>
    </source>
</evidence>
<accession>A0A545TEA2</accession>
<evidence type="ECO:0000313" key="3">
    <source>
        <dbReference type="Proteomes" id="UP000317839"/>
    </source>
</evidence>
<reference evidence="2 3" key="1">
    <citation type="submission" date="2019-06" db="EMBL/GenBank/DDBJ databases">
        <title>Draft genome of Aliikangiella marina GYP-15.</title>
        <authorList>
            <person name="Wang G."/>
        </authorList>
    </citation>
    <scope>NUCLEOTIDE SEQUENCE [LARGE SCALE GENOMIC DNA]</scope>
    <source>
        <strain evidence="2 3">GYP-15</strain>
    </source>
</reference>
<dbReference type="RefSeq" id="WP_142942166.1">
    <property type="nucleotide sequence ID" value="NZ_VIKR01000002.1"/>
</dbReference>
<dbReference type="AlphaFoldDB" id="A0A545TEA2"/>
<proteinExistence type="predicted"/>
<protein>
    <recommendedName>
        <fullName evidence="4">Surface antigen domain-containing protein</fullName>
    </recommendedName>
</protein>
<feature type="chain" id="PRO_5021953941" description="Surface antigen domain-containing protein" evidence="1">
    <location>
        <begin position="20"/>
        <end position="277"/>
    </location>
</feature>
<dbReference type="EMBL" id="VIKR01000002">
    <property type="protein sequence ID" value="TQV75552.1"/>
    <property type="molecule type" value="Genomic_DNA"/>
</dbReference>
<gene>
    <name evidence="2" type="ORF">FLL45_11595</name>
</gene>
<dbReference type="Proteomes" id="UP000317839">
    <property type="component" value="Unassembled WGS sequence"/>
</dbReference>
<keyword evidence="1" id="KW-0732">Signal</keyword>
<feature type="signal peptide" evidence="1">
    <location>
        <begin position="1"/>
        <end position="19"/>
    </location>
</feature>
<sequence length="277" mass="30380">MQLKNAALYLLSLSLLALAGAITYFAASLRDINSSLPQIIDTVEKVNQNIAPLVAEAADIKKQIPAILKESEQIRVSINETIKEAEKLNSQLPVALTESKNWRILVPIIVKEAELARETLNSGIQEINLVRQEIPVSITRVESLITESRNIGKETSEGAVAGVFSGALRAPFELIAGIGNSVFSIFKSEEIILDNSDKEMILETVQALINASEFGKTTAWKNPATTRSGEITLVNATTIKKARCFNFLFKFNDQKPHSENVSTILCETEQGSLEVVR</sequence>
<evidence type="ECO:0000313" key="2">
    <source>
        <dbReference type="EMBL" id="TQV75552.1"/>
    </source>
</evidence>
<organism evidence="2 3">
    <name type="scientific">Aliikangiella marina</name>
    <dbReference type="NCBI Taxonomy" id="1712262"/>
    <lineage>
        <taxon>Bacteria</taxon>
        <taxon>Pseudomonadati</taxon>
        <taxon>Pseudomonadota</taxon>
        <taxon>Gammaproteobacteria</taxon>
        <taxon>Oceanospirillales</taxon>
        <taxon>Pleioneaceae</taxon>
        <taxon>Aliikangiella</taxon>
    </lineage>
</organism>
<comment type="caution">
    <text evidence="2">The sequence shown here is derived from an EMBL/GenBank/DDBJ whole genome shotgun (WGS) entry which is preliminary data.</text>
</comment>
<dbReference type="OrthoDB" id="6386665at2"/>
<evidence type="ECO:0000256" key="1">
    <source>
        <dbReference type="SAM" id="SignalP"/>
    </source>
</evidence>
<keyword evidence="3" id="KW-1185">Reference proteome</keyword>